<dbReference type="Proteomes" id="UP001651158">
    <property type="component" value="Unassembled WGS sequence"/>
</dbReference>
<gene>
    <name evidence="1" type="ORF">TcWFU_000313</name>
</gene>
<comment type="caution">
    <text evidence="1">The sequence shown here is derived from an EMBL/GenBank/DDBJ whole genome shotgun (WGS) entry which is preliminary data.</text>
</comment>
<keyword evidence="2" id="KW-1185">Reference proteome</keyword>
<evidence type="ECO:0000313" key="2">
    <source>
        <dbReference type="Proteomes" id="UP001651158"/>
    </source>
</evidence>
<evidence type="ECO:0000313" key="1">
    <source>
        <dbReference type="EMBL" id="KAL5109669.1"/>
    </source>
</evidence>
<name>A0ABR4QJ25_9CEST</name>
<sequence length="104" mass="11399">MLDSIQTFAAESVNRVLAEFLLKLIWSGSLSTALLPFQQLDLHNDLMGRKVLPECVGTGERGSDLHISASSALTLDFLSVDSVMRKCGSSHRLPWIIASSILDR</sequence>
<protein>
    <submittedName>
        <fullName evidence="1">Uncharacterized protein</fullName>
    </submittedName>
</protein>
<accession>A0ABR4QJ25</accession>
<proteinExistence type="predicted"/>
<reference evidence="1 2" key="1">
    <citation type="journal article" date="2022" name="Front. Cell. Infect. Microbiol.">
        <title>The Genomes of Two Strains of Taenia crassiceps the Animal Model for the Study of Human Cysticercosis.</title>
        <authorList>
            <person name="Bobes R.J."/>
            <person name="Estrada K."/>
            <person name="Rios-Valencia D.G."/>
            <person name="Calderon-Gallegos A."/>
            <person name="de la Torre P."/>
            <person name="Carrero J.C."/>
            <person name="Sanchez-Flores A."/>
            <person name="Laclette J.P."/>
        </authorList>
    </citation>
    <scope>NUCLEOTIDE SEQUENCE [LARGE SCALE GENOMIC DNA]</scope>
    <source>
        <strain evidence="1">WFUcys</strain>
    </source>
</reference>
<dbReference type="EMBL" id="JAKROA010000002">
    <property type="protein sequence ID" value="KAL5109669.1"/>
    <property type="molecule type" value="Genomic_DNA"/>
</dbReference>
<organism evidence="1 2">
    <name type="scientific">Taenia crassiceps</name>
    <dbReference type="NCBI Taxonomy" id="6207"/>
    <lineage>
        <taxon>Eukaryota</taxon>
        <taxon>Metazoa</taxon>
        <taxon>Spiralia</taxon>
        <taxon>Lophotrochozoa</taxon>
        <taxon>Platyhelminthes</taxon>
        <taxon>Cestoda</taxon>
        <taxon>Eucestoda</taxon>
        <taxon>Cyclophyllidea</taxon>
        <taxon>Taeniidae</taxon>
        <taxon>Taenia</taxon>
    </lineage>
</organism>